<proteinExistence type="predicted"/>
<accession>A0A644WTD8</accession>
<evidence type="ECO:0000313" key="1">
    <source>
        <dbReference type="EMBL" id="MPM05433.1"/>
    </source>
</evidence>
<gene>
    <name evidence="1" type="ORF">SDC9_51723</name>
</gene>
<organism evidence="1">
    <name type="scientific">bioreactor metagenome</name>
    <dbReference type="NCBI Taxonomy" id="1076179"/>
    <lineage>
        <taxon>unclassified sequences</taxon>
        <taxon>metagenomes</taxon>
        <taxon>ecological metagenomes</taxon>
    </lineage>
</organism>
<evidence type="ECO:0008006" key="2">
    <source>
        <dbReference type="Google" id="ProtNLM"/>
    </source>
</evidence>
<reference evidence="1" key="1">
    <citation type="submission" date="2019-08" db="EMBL/GenBank/DDBJ databases">
        <authorList>
            <person name="Kucharzyk K."/>
            <person name="Murdoch R.W."/>
            <person name="Higgins S."/>
            <person name="Loffler F."/>
        </authorList>
    </citation>
    <scope>NUCLEOTIDE SEQUENCE</scope>
</reference>
<comment type="caution">
    <text evidence="1">The sequence shown here is derived from an EMBL/GenBank/DDBJ whole genome shotgun (WGS) entry which is preliminary data.</text>
</comment>
<sequence>MYETSHDQSFSQEVNDSIESFTAIKINPLEWLYDDVRLSFAYPISHKVSLELRIGYRNTVLNPYEQKHEYVDYTFFNDSIGDYQTLEYNSSGVNIGIAGNFFLSEYWYIQPSFLYKRYKYIFADEYTWQEGPMSYLECYNNERTDYLKQVVAFEIRCGKVFFVRKFLIDLYSGIGLRYKWRELLENNYDWIYHSGYSRQYYLDTTLPSIHLGISIGFKL</sequence>
<name>A0A644WTD8_9ZZZZ</name>
<protein>
    <recommendedName>
        <fullName evidence="2">DUF3575 domain-containing protein</fullName>
    </recommendedName>
</protein>
<dbReference type="AlphaFoldDB" id="A0A644WTD8"/>
<dbReference type="EMBL" id="VSSQ01001131">
    <property type="protein sequence ID" value="MPM05433.1"/>
    <property type="molecule type" value="Genomic_DNA"/>
</dbReference>